<dbReference type="EMBL" id="SNXI01000018">
    <property type="protein sequence ID" value="TDP29037.1"/>
    <property type="molecule type" value="Genomic_DNA"/>
</dbReference>
<dbReference type="InterPro" id="IPR050229">
    <property type="entry name" value="GlpE_sulfurtransferase"/>
</dbReference>
<dbReference type="Proteomes" id="UP000295531">
    <property type="component" value="Unassembled WGS sequence"/>
</dbReference>
<dbReference type="Pfam" id="PF00581">
    <property type="entry name" value="Rhodanese"/>
    <property type="match status" value="1"/>
</dbReference>
<dbReference type="CDD" id="cd00158">
    <property type="entry name" value="RHOD"/>
    <property type="match status" value="1"/>
</dbReference>
<dbReference type="InterPro" id="IPR001763">
    <property type="entry name" value="Rhodanese-like_dom"/>
</dbReference>
<keyword evidence="4" id="KW-1185">Reference proteome</keyword>
<name>A0A4R6P2Q7_9GAMM</name>
<dbReference type="InterPro" id="IPR036873">
    <property type="entry name" value="Rhodanese-like_dom_sf"/>
</dbReference>
<organism evidence="3 4">
    <name type="scientific">Idiomarina aquatica</name>
    <dbReference type="NCBI Taxonomy" id="1327752"/>
    <lineage>
        <taxon>Bacteria</taxon>
        <taxon>Pseudomonadati</taxon>
        <taxon>Pseudomonadota</taxon>
        <taxon>Gammaproteobacteria</taxon>
        <taxon>Alteromonadales</taxon>
        <taxon>Idiomarinaceae</taxon>
        <taxon>Idiomarina</taxon>
    </lineage>
</organism>
<evidence type="ECO:0000313" key="4">
    <source>
        <dbReference type="Proteomes" id="UP000295531"/>
    </source>
</evidence>
<dbReference type="GO" id="GO:0016740">
    <property type="term" value="F:transferase activity"/>
    <property type="evidence" value="ECO:0007669"/>
    <property type="project" value="UniProtKB-KW"/>
</dbReference>
<accession>A0A4R6P2Q7</accession>
<proteinExistence type="predicted"/>
<evidence type="ECO:0000256" key="1">
    <source>
        <dbReference type="SAM" id="Phobius"/>
    </source>
</evidence>
<evidence type="ECO:0000313" key="3">
    <source>
        <dbReference type="EMBL" id="TDP29037.1"/>
    </source>
</evidence>
<reference evidence="3 4" key="1">
    <citation type="submission" date="2019-03" db="EMBL/GenBank/DDBJ databases">
        <title>Freshwater and sediment microbial communities from various areas in North America, analyzing microbe dynamics in response to fracking.</title>
        <authorList>
            <person name="Lamendella R."/>
        </authorList>
    </citation>
    <scope>NUCLEOTIDE SEQUENCE [LARGE SCALE GENOMIC DNA]</scope>
    <source>
        <strain evidence="3 4">18_TX</strain>
    </source>
</reference>
<sequence length="143" mass="15677">MQEILEFARQNAFMSGLWVVLLVALIVTWIRSTSSPVKDMSTHQATVWVNKENGVFVDIRNQDDFRKAHIHGAKSLPLTQIKQKNVSAIEKYKDAPIVVVCNSGATARGAAMQLTQQGFANVAVLAGGMNAWRNEKLPVASGK</sequence>
<dbReference type="OrthoDB" id="9808735at2"/>
<keyword evidence="3" id="KW-0808">Transferase</keyword>
<feature type="domain" description="Rhodanese" evidence="2">
    <location>
        <begin position="50"/>
        <end position="141"/>
    </location>
</feature>
<comment type="caution">
    <text evidence="3">The sequence shown here is derived from an EMBL/GenBank/DDBJ whole genome shotgun (WGS) entry which is preliminary data.</text>
</comment>
<dbReference type="PANTHER" id="PTHR43031">
    <property type="entry name" value="FAD-DEPENDENT OXIDOREDUCTASE"/>
    <property type="match status" value="1"/>
</dbReference>
<gene>
    <name evidence="3" type="ORF">DEU29_1186</name>
</gene>
<dbReference type="SMART" id="SM00450">
    <property type="entry name" value="RHOD"/>
    <property type="match status" value="1"/>
</dbReference>
<dbReference type="SUPFAM" id="SSF52821">
    <property type="entry name" value="Rhodanese/Cell cycle control phosphatase"/>
    <property type="match status" value="1"/>
</dbReference>
<feature type="transmembrane region" description="Helical" evidence="1">
    <location>
        <begin position="12"/>
        <end position="30"/>
    </location>
</feature>
<dbReference type="PANTHER" id="PTHR43031:SF18">
    <property type="entry name" value="RHODANESE-RELATED SULFURTRANSFERASES"/>
    <property type="match status" value="1"/>
</dbReference>
<evidence type="ECO:0000259" key="2">
    <source>
        <dbReference type="PROSITE" id="PS50206"/>
    </source>
</evidence>
<dbReference type="RefSeq" id="WP_133540465.1">
    <property type="nucleotide sequence ID" value="NZ_SNXI01000018.1"/>
</dbReference>
<dbReference type="AlphaFoldDB" id="A0A4R6P2Q7"/>
<protein>
    <submittedName>
        <fullName evidence="3">Rhodanese-related sulfurtransferase</fullName>
    </submittedName>
</protein>
<dbReference type="PROSITE" id="PS50206">
    <property type="entry name" value="RHODANESE_3"/>
    <property type="match status" value="1"/>
</dbReference>
<keyword evidence="1" id="KW-1133">Transmembrane helix</keyword>
<keyword evidence="1" id="KW-0812">Transmembrane</keyword>
<dbReference type="Gene3D" id="3.40.250.10">
    <property type="entry name" value="Rhodanese-like domain"/>
    <property type="match status" value="1"/>
</dbReference>
<keyword evidence="1" id="KW-0472">Membrane</keyword>